<dbReference type="Proteomes" id="UP001153709">
    <property type="component" value="Chromosome 6"/>
</dbReference>
<proteinExistence type="predicted"/>
<protein>
    <submittedName>
        <fullName evidence="1">Uncharacterized protein</fullName>
    </submittedName>
</protein>
<evidence type="ECO:0000313" key="1">
    <source>
        <dbReference type="EMBL" id="CAG9836478.1"/>
    </source>
</evidence>
<gene>
    <name evidence="1" type="ORF">DIABBA_LOCUS9564</name>
</gene>
<dbReference type="AlphaFoldDB" id="A0A9N9T5X4"/>
<reference evidence="1" key="1">
    <citation type="submission" date="2022-01" db="EMBL/GenBank/DDBJ databases">
        <authorList>
            <person name="King R."/>
        </authorList>
    </citation>
    <scope>NUCLEOTIDE SEQUENCE</scope>
</reference>
<organism evidence="1 2">
    <name type="scientific">Diabrotica balteata</name>
    <name type="common">Banded cucumber beetle</name>
    <dbReference type="NCBI Taxonomy" id="107213"/>
    <lineage>
        <taxon>Eukaryota</taxon>
        <taxon>Metazoa</taxon>
        <taxon>Ecdysozoa</taxon>
        <taxon>Arthropoda</taxon>
        <taxon>Hexapoda</taxon>
        <taxon>Insecta</taxon>
        <taxon>Pterygota</taxon>
        <taxon>Neoptera</taxon>
        <taxon>Endopterygota</taxon>
        <taxon>Coleoptera</taxon>
        <taxon>Polyphaga</taxon>
        <taxon>Cucujiformia</taxon>
        <taxon>Chrysomeloidea</taxon>
        <taxon>Chrysomelidae</taxon>
        <taxon>Galerucinae</taxon>
        <taxon>Diabroticina</taxon>
        <taxon>Diabroticites</taxon>
        <taxon>Diabrotica</taxon>
    </lineage>
</organism>
<sequence length="148" mass="17018">MAFRKRSLRILDLSPSNIPKYLNTDPRLQKVLIKIYVIFSVNSKFKLKKDIVVNLILKIYHQHPSQVVCYQLKVQAQEGYCSQLNIEDIPSTSQSIGVNTNPTNQALELANSKEKMKLLNEQVAELLQIKSAVEKLFTPRQLKRLQNP</sequence>
<accession>A0A9N9T5X4</accession>
<dbReference type="EMBL" id="OU898281">
    <property type="protein sequence ID" value="CAG9836478.1"/>
    <property type="molecule type" value="Genomic_DNA"/>
</dbReference>
<keyword evidence="2" id="KW-1185">Reference proteome</keyword>
<evidence type="ECO:0000313" key="2">
    <source>
        <dbReference type="Proteomes" id="UP001153709"/>
    </source>
</evidence>
<name>A0A9N9T5X4_DIABA</name>